<gene>
    <name evidence="2" type="ORF">DRW07_03815</name>
</gene>
<protein>
    <submittedName>
        <fullName evidence="2">Anti-sigma factor antagonist</fullName>
    </submittedName>
</protein>
<comment type="caution">
    <text evidence="2">The sequence shown here is derived from an EMBL/GenBank/DDBJ whole genome shotgun (WGS) entry which is preliminary data.</text>
</comment>
<feature type="domain" description="STAS" evidence="1">
    <location>
        <begin position="3"/>
        <end position="101"/>
    </location>
</feature>
<dbReference type="PANTHER" id="PTHR33495:SF15">
    <property type="entry name" value="STAS DOMAIN-CONTAINING PROTEIN"/>
    <property type="match status" value="1"/>
</dbReference>
<reference evidence="2 3" key="1">
    <citation type="submission" date="2018-11" db="EMBL/GenBank/DDBJ databases">
        <authorList>
            <person name="Ye M.-Q."/>
            <person name="Du Z.-J."/>
        </authorList>
    </citation>
    <scope>NUCLEOTIDE SEQUENCE [LARGE SCALE GENOMIC DNA]</scope>
    <source>
        <strain evidence="2 3">U0105</strain>
    </source>
</reference>
<accession>A0A3N5Y5M4</accession>
<dbReference type="PANTHER" id="PTHR33495">
    <property type="entry name" value="ANTI-SIGMA FACTOR ANTAGONIST TM_1081-RELATED-RELATED"/>
    <property type="match status" value="1"/>
</dbReference>
<evidence type="ECO:0000313" key="3">
    <source>
        <dbReference type="Proteomes" id="UP000275281"/>
    </source>
</evidence>
<dbReference type="SUPFAM" id="SSF52091">
    <property type="entry name" value="SpoIIaa-like"/>
    <property type="match status" value="1"/>
</dbReference>
<name>A0A3N5Y5M4_9ALTE</name>
<sequence>MSIEKSLSADGTTLTIKMDSKFDFSKVKDFRETYDDVGDELTTIIVDLSRTEYMDSSALGMMLNMQKTLSGRPVSYKIQNCQEQVARILKISRFDKKFDIS</sequence>
<evidence type="ECO:0000313" key="2">
    <source>
        <dbReference type="EMBL" id="RPJ68543.1"/>
    </source>
</evidence>
<dbReference type="RefSeq" id="WP_124026544.1">
    <property type="nucleotide sequence ID" value="NZ_JBHRSN010000005.1"/>
</dbReference>
<dbReference type="Proteomes" id="UP000275281">
    <property type="component" value="Unassembled WGS sequence"/>
</dbReference>
<keyword evidence="3" id="KW-1185">Reference proteome</keyword>
<dbReference type="PROSITE" id="PS50801">
    <property type="entry name" value="STAS"/>
    <property type="match status" value="1"/>
</dbReference>
<dbReference type="InterPro" id="IPR002645">
    <property type="entry name" value="STAS_dom"/>
</dbReference>
<proteinExistence type="predicted"/>
<dbReference type="GO" id="GO:0043856">
    <property type="term" value="F:anti-sigma factor antagonist activity"/>
    <property type="evidence" value="ECO:0007669"/>
    <property type="project" value="TreeGrafter"/>
</dbReference>
<dbReference type="OrthoDB" id="278639at2"/>
<dbReference type="CDD" id="cd07043">
    <property type="entry name" value="STAS_anti-anti-sigma_factors"/>
    <property type="match status" value="1"/>
</dbReference>
<dbReference type="AlphaFoldDB" id="A0A3N5Y5M4"/>
<dbReference type="EMBL" id="RPOK01000001">
    <property type="protein sequence ID" value="RPJ68543.1"/>
    <property type="molecule type" value="Genomic_DNA"/>
</dbReference>
<dbReference type="InterPro" id="IPR036513">
    <property type="entry name" value="STAS_dom_sf"/>
</dbReference>
<evidence type="ECO:0000259" key="1">
    <source>
        <dbReference type="PROSITE" id="PS50801"/>
    </source>
</evidence>
<dbReference type="Pfam" id="PF01740">
    <property type="entry name" value="STAS"/>
    <property type="match status" value="1"/>
</dbReference>
<organism evidence="2 3">
    <name type="scientific">Alteromonas sediminis</name>
    <dbReference type="NCBI Taxonomy" id="2259342"/>
    <lineage>
        <taxon>Bacteria</taxon>
        <taxon>Pseudomonadati</taxon>
        <taxon>Pseudomonadota</taxon>
        <taxon>Gammaproteobacteria</taxon>
        <taxon>Alteromonadales</taxon>
        <taxon>Alteromonadaceae</taxon>
        <taxon>Alteromonas/Salinimonas group</taxon>
        <taxon>Alteromonas</taxon>
    </lineage>
</organism>
<dbReference type="Gene3D" id="3.30.750.24">
    <property type="entry name" value="STAS domain"/>
    <property type="match status" value="1"/>
</dbReference>